<feature type="region of interest" description="Disordered" evidence="6">
    <location>
        <begin position="119"/>
        <end position="142"/>
    </location>
</feature>
<dbReference type="Pfam" id="PF17681">
    <property type="entry name" value="GCP_N_terminal"/>
    <property type="match status" value="1"/>
</dbReference>
<comment type="subcellular location">
    <subcellularLocation>
        <location evidence="1">Cytoplasm</location>
        <location evidence="1">Cytoskeleton</location>
    </subcellularLocation>
</comment>
<name>A0AAW1RJN4_9CHLO</name>
<dbReference type="InterPro" id="IPR040457">
    <property type="entry name" value="GCP_C"/>
</dbReference>
<gene>
    <name evidence="9" type="ORF">WJX81_006327</name>
</gene>
<organism evidence="9 10">
    <name type="scientific">Elliptochloris bilobata</name>
    <dbReference type="NCBI Taxonomy" id="381761"/>
    <lineage>
        <taxon>Eukaryota</taxon>
        <taxon>Viridiplantae</taxon>
        <taxon>Chlorophyta</taxon>
        <taxon>core chlorophytes</taxon>
        <taxon>Trebouxiophyceae</taxon>
        <taxon>Trebouxiophyceae incertae sedis</taxon>
        <taxon>Elliptochloris clade</taxon>
        <taxon>Elliptochloris</taxon>
    </lineage>
</organism>
<dbReference type="EMBL" id="JALJOU010000036">
    <property type="protein sequence ID" value="KAK9833447.1"/>
    <property type="molecule type" value="Genomic_DNA"/>
</dbReference>
<dbReference type="Pfam" id="PF04130">
    <property type="entry name" value="GCP_C_terminal"/>
    <property type="match status" value="1"/>
</dbReference>
<dbReference type="InterPro" id="IPR041470">
    <property type="entry name" value="GCP_N"/>
</dbReference>
<evidence type="ECO:0000256" key="6">
    <source>
        <dbReference type="SAM" id="MobiDB-lite"/>
    </source>
</evidence>
<keyword evidence="3" id="KW-0963">Cytoplasm</keyword>
<evidence type="ECO:0000256" key="2">
    <source>
        <dbReference type="ARBA" id="ARBA00010337"/>
    </source>
</evidence>
<dbReference type="InterPro" id="IPR042241">
    <property type="entry name" value="GCP_C_sf"/>
</dbReference>
<dbReference type="Gene3D" id="1.20.120.1900">
    <property type="entry name" value="Gamma-tubulin complex, C-terminal domain"/>
    <property type="match status" value="1"/>
</dbReference>
<protein>
    <recommendedName>
        <fullName evidence="11">Gamma-tubulin complex component</fullName>
    </recommendedName>
</protein>
<accession>A0AAW1RJN4</accession>
<dbReference type="GO" id="GO:0043015">
    <property type="term" value="F:gamma-tubulin binding"/>
    <property type="evidence" value="ECO:0007669"/>
    <property type="project" value="InterPro"/>
</dbReference>
<evidence type="ECO:0000256" key="3">
    <source>
        <dbReference type="ARBA" id="ARBA00022490"/>
    </source>
</evidence>
<evidence type="ECO:0000313" key="9">
    <source>
        <dbReference type="EMBL" id="KAK9833447.1"/>
    </source>
</evidence>
<evidence type="ECO:0000256" key="5">
    <source>
        <dbReference type="ARBA" id="ARBA00023212"/>
    </source>
</evidence>
<evidence type="ECO:0000256" key="4">
    <source>
        <dbReference type="ARBA" id="ARBA00022701"/>
    </source>
</evidence>
<evidence type="ECO:0000259" key="7">
    <source>
        <dbReference type="Pfam" id="PF04130"/>
    </source>
</evidence>
<evidence type="ECO:0000256" key="1">
    <source>
        <dbReference type="ARBA" id="ARBA00004245"/>
    </source>
</evidence>
<sequence>MSAVNRQTAELLQRLVDGSLAGCSDDSAAVEAAARRVLTLALKTFNQAFAVPQLQQDEHTVMYNLRRRLAQLGHAGGAARADELQLRLVMSGYDPGARLGLLSLLAQLPTLAPGEVAAASSSWRDPQQAAAPGGALGGAAEGTQGPALQRAWGRGALAASTAGAGGWRGRSRLAEAGPRTDFEVSEAELVREVLCACQAVDGRVIRYSGAAAGGRGGAEIAPEAGVPLVHRQAVLRLCELGWLFRRVRSHAQGGPPGGVGEGAIRRAFRAALQRELAGLYQLLAHLDSLAAHPPPPGGDARAPYLTLRRLEVWLAEPTLRLRTLAALADQVAGLAGGELVAATDAAAQHGQPAVRSTVERCLLHAGAPLLEMVRRWLFEGRLANAPGDFFITASPDPCKGAGALWRSGYRLEDTLRPPFIPPALAHKLLRAGKSLNFLRECCGDVVLAQGLARTTMAAAAAQLSYGQTADLEALVDAAAAGIDRHVTSVLLGKHRFVAHCDAIKRYLLLGQGDFVAALMEGLGESLGGRAGGLSEYTLAGRLDAAVRASSAQFDDPDTLARLRIRLARATASETGWDVFSLRYAVDEPLATVLTAAAEAAYQRVAALLWALKRAEHSLGAAWLLLNAMQRQLARLAARARAEGLVCPGAEGMWAELRRAHATRSEMAHLAGNLQAYLMCEVLERAWAAFTARLASVTDLDGLIGAHAAYLGELQSGALLGEGDAELQRELSLLLRTLLLLTPPLRRLHLLVEGAAAEVAARSAAAAQRTALRQWASSEADAPLLGIPQGEVAEVRGVLAGLATEYATRLRTFVALLPTQTPVDLNFLLFRLEAGKGDAAAS</sequence>
<keyword evidence="4" id="KW-0493">Microtubule</keyword>
<dbReference type="GO" id="GO:0000278">
    <property type="term" value="P:mitotic cell cycle"/>
    <property type="evidence" value="ECO:0007669"/>
    <property type="project" value="TreeGrafter"/>
</dbReference>
<dbReference type="AlphaFoldDB" id="A0AAW1RJN4"/>
<comment type="caution">
    <text evidence="9">The sequence shown here is derived from an EMBL/GenBank/DDBJ whole genome shotgun (WGS) entry which is preliminary data.</text>
</comment>
<dbReference type="PANTHER" id="PTHR19302:SF14">
    <property type="entry name" value="GAMMA-TUBULIN COMPLEX COMPONENT 3"/>
    <property type="match status" value="1"/>
</dbReference>
<dbReference type="InterPro" id="IPR007259">
    <property type="entry name" value="GCP"/>
</dbReference>
<feature type="domain" description="Gamma tubulin complex component protein N-terminal" evidence="8">
    <location>
        <begin position="190"/>
        <end position="493"/>
    </location>
</feature>
<dbReference type="GO" id="GO:0005874">
    <property type="term" value="C:microtubule"/>
    <property type="evidence" value="ECO:0007669"/>
    <property type="project" value="UniProtKB-KW"/>
</dbReference>
<keyword evidence="10" id="KW-1185">Reference proteome</keyword>
<evidence type="ECO:0000259" key="8">
    <source>
        <dbReference type="Pfam" id="PF17681"/>
    </source>
</evidence>
<comment type="similarity">
    <text evidence="2">Belongs to the TUBGCP family.</text>
</comment>
<dbReference type="GO" id="GO:0031122">
    <property type="term" value="P:cytoplasmic microtubule organization"/>
    <property type="evidence" value="ECO:0007669"/>
    <property type="project" value="TreeGrafter"/>
</dbReference>
<dbReference type="GO" id="GO:0051011">
    <property type="term" value="F:microtubule minus-end binding"/>
    <property type="evidence" value="ECO:0007669"/>
    <property type="project" value="TreeGrafter"/>
</dbReference>
<dbReference type="Proteomes" id="UP001445335">
    <property type="component" value="Unassembled WGS sequence"/>
</dbReference>
<evidence type="ECO:0000313" key="10">
    <source>
        <dbReference type="Proteomes" id="UP001445335"/>
    </source>
</evidence>
<feature type="domain" description="Gamma tubulin complex component C-terminal" evidence="7">
    <location>
        <begin position="498"/>
        <end position="832"/>
    </location>
</feature>
<dbReference type="GO" id="GO:0007020">
    <property type="term" value="P:microtubule nucleation"/>
    <property type="evidence" value="ECO:0007669"/>
    <property type="project" value="InterPro"/>
</dbReference>
<dbReference type="GO" id="GO:0051321">
    <property type="term" value="P:meiotic cell cycle"/>
    <property type="evidence" value="ECO:0007669"/>
    <property type="project" value="TreeGrafter"/>
</dbReference>
<dbReference type="GO" id="GO:0000922">
    <property type="term" value="C:spindle pole"/>
    <property type="evidence" value="ECO:0007669"/>
    <property type="project" value="InterPro"/>
</dbReference>
<dbReference type="PANTHER" id="PTHR19302">
    <property type="entry name" value="GAMMA TUBULIN COMPLEX PROTEIN"/>
    <property type="match status" value="1"/>
</dbReference>
<keyword evidence="5" id="KW-0206">Cytoskeleton</keyword>
<dbReference type="GO" id="GO:0000930">
    <property type="term" value="C:gamma-tubulin complex"/>
    <property type="evidence" value="ECO:0007669"/>
    <property type="project" value="TreeGrafter"/>
</dbReference>
<proteinExistence type="inferred from homology"/>
<evidence type="ECO:0008006" key="11">
    <source>
        <dbReference type="Google" id="ProtNLM"/>
    </source>
</evidence>
<dbReference type="GO" id="GO:0051225">
    <property type="term" value="P:spindle assembly"/>
    <property type="evidence" value="ECO:0007669"/>
    <property type="project" value="TreeGrafter"/>
</dbReference>
<reference evidence="9 10" key="1">
    <citation type="journal article" date="2024" name="Nat. Commun.">
        <title>Phylogenomics reveals the evolutionary origins of lichenization in chlorophyte algae.</title>
        <authorList>
            <person name="Puginier C."/>
            <person name="Libourel C."/>
            <person name="Otte J."/>
            <person name="Skaloud P."/>
            <person name="Haon M."/>
            <person name="Grisel S."/>
            <person name="Petersen M."/>
            <person name="Berrin J.G."/>
            <person name="Delaux P.M."/>
            <person name="Dal Grande F."/>
            <person name="Keller J."/>
        </authorList>
    </citation>
    <scope>NUCLEOTIDE SEQUENCE [LARGE SCALE GENOMIC DNA]</scope>
    <source>
        <strain evidence="9 10">SAG 245.80</strain>
    </source>
</reference>